<dbReference type="PANTHER" id="PTHR24198:SF165">
    <property type="entry name" value="ANKYRIN REPEAT-CONTAINING PROTEIN-RELATED"/>
    <property type="match status" value="1"/>
</dbReference>
<dbReference type="PROSITE" id="PS50088">
    <property type="entry name" value="ANK_REPEAT"/>
    <property type="match status" value="4"/>
</dbReference>
<evidence type="ECO:0000313" key="6">
    <source>
        <dbReference type="Proteomes" id="UP000007307"/>
    </source>
</evidence>
<evidence type="ECO:0000256" key="2">
    <source>
        <dbReference type="ARBA" id="ARBA00023043"/>
    </source>
</evidence>
<feature type="compositionally biased region" description="Low complexity" evidence="4">
    <location>
        <begin position="1303"/>
        <end position="1319"/>
    </location>
</feature>
<feature type="compositionally biased region" description="Low complexity" evidence="4">
    <location>
        <begin position="940"/>
        <end position="956"/>
    </location>
</feature>
<dbReference type="Proteomes" id="UP000007307">
    <property type="component" value="Chromosome"/>
</dbReference>
<name>B9KIR6_ANAMF</name>
<keyword evidence="2 3" id="KW-0040">ANK repeat</keyword>
<feature type="compositionally biased region" description="Basic and acidic residues" evidence="4">
    <location>
        <begin position="1198"/>
        <end position="1212"/>
    </location>
</feature>
<feature type="compositionally biased region" description="Low complexity" evidence="4">
    <location>
        <begin position="1213"/>
        <end position="1233"/>
    </location>
</feature>
<evidence type="ECO:0000256" key="1">
    <source>
        <dbReference type="ARBA" id="ARBA00022737"/>
    </source>
</evidence>
<organism evidence="5 6">
    <name type="scientific">Anaplasma marginale (strain Florida)</name>
    <dbReference type="NCBI Taxonomy" id="320483"/>
    <lineage>
        <taxon>Bacteria</taxon>
        <taxon>Pseudomonadati</taxon>
        <taxon>Pseudomonadota</taxon>
        <taxon>Alphaproteobacteria</taxon>
        <taxon>Rickettsiales</taxon>
        <taxon>Anaplasmataceae</taxon>
        <taxon>Anaplasma</taxon>
    </lineage>
</organism>
<reference evidence="5 6" key="1">
    <citation type="journal article" date="2009" name="BMC Genomics">
        <title>Conservation in the face of diversity: multistrain analysis of an intracellular bacterium.</title>
        <authorList>
            <person name="Dark M.J."/>
            <person name="Herndon D.R."/>
            <person name="Kappmeyer L.S."/>
            <person name="Gonzales M.P."/>
            <person name="Nordeen E."/>
            <person name="Palmer G.H."/>
            <person name="Knowles D.P. Jr."/>
            <person name="Brayton K.A."/>
        </authorList>
    </citation>
    <scope>NUCLEOTIDE SEQUENCE [LARGE SCALE GENOMIC DNA]</scope>
    <source>
        <strain evidence="5 6">Florida</strain>
    </source>
</reference>
<dbReference type="STRING" id="320483.AMF_526"/>
<dbReference type="InterPro" id="IPR036770">
    <property type="entry name" value="Ankyrin_rpt-contain_sf"/>
</dbReference>
<dbReference type="SMART" id="SM00248">
    <property type="entry name" value="ANK"/>
    <property type="match status" value="12"/>
</dbReference>
<dbReference type="SUPFAM" id="SSF48403">
    <property type="entry name" value="Ankyrin repeat"/>
    <property type="match status" value="3"/>
</dbReference>
<feature type="compositionally biased region" description="Pro residues" evidence="4">
    <location>
        <begin position="56"/>
        <end position="74"/>
    </location>
</feature>
<dbReference type="EMBL" id="CP001079">
    <property type="protein sequence ID" value="ACM49378.1"/>
    <property type="molecule type" value="Genomic_DNA"/>
</dbReference>
<feature type="region of interest" description="Disordered" evidence="4">
    <location>
        <begin position="905"/>
        <end position="1059"/>
    </location>
</feature>
<proteinExistence type="predicted"/>
<evidence type="ECO:0000256" key="3">
    <source>
        <dbReference type="PROSITE-ProRule" id="PRU00023"/>
    </source>
</evidence>
<dbReference type="KEGG" id="amf:AMF_526"/>
<feature type="region of interest" description="Disordered" evidence="4">
    <location>
        <begin position="1"/>
        <end position="74"/>
    </location>
</feature>
<feature type="compositionally biased region" description="Polar residues" evidence="4">
    <location>
        <begin position="1293"/>
        <end position="1302"/>
    </location>
</feature>
<gene>
    <name evidence="5" type="primary">ankA</name>
    <name evidence="5" type="ordered locus">AMF_526</name>
</gene>
<dbReference type="PATRIC" id="fig|320483.3.peg.608"/>
<feature type="compositionally biased region" description="Polar residues" evidence="4">
    <location>
        <begin position="1354"/>
        <end position="1373"/>
    </location>
</feature>
<feature type="region of interest" description="Disordered" evidence="4">
    <location>
        <begin position="1196"/>
        <end position="1253"/>
    </location>
</feature>
<dbReference type="PANTHER" id="PTHR24198">
    <property type="entry name" value="ANKYRIN REPEAT AND PROTEIN KINASE DOMAIN-CONTAINING PROTEIN"/>
    <property type="match status" value="1"/>
</dbReference>
<accession>B9KIR6</accession>
<keyword evidence="1" id="KW-0677">Repeat</keyword>
<feature type="region of interest" description="Disordered" evidence="4">
    <location>
        <begin position="1276"/>
        <end position="1388"/>
    </location>
</feature>
<dbReference type="Gene3D" id="1.25.40.20">
    <property type="entry name" value="Ankyrin repeat-containing domain"/>
    <property type="match status" value="4"/>
</dbReference>
<dbReference type="InterPro" id="IPR002110">
    <property type="entry name" value="Ankyrin_rpt"/>
</dbReference>
<dbReference type="PRINTS" id="PR01415">
    <property type="entry name" value="ANKYRIN"/>
</dbReference>
<protein>
    <submittedName>
        <fullName evidence="5">Ankyrin (AnkA)</fullName>
    </submittedName>
</protein>
<dbReference type="Pfam" id="PF12796">
    <property type="entry name" value="Ank_2"/>
    <property type="match status" value="3"/>
</dbReference>
<feature type="compositionally biased region" description="Gly residues" evidence="4">
    <location>
        <begin position="966"/>
        <end position="985"/>
    </location>
</feature>
<dbReference type="PROSITE" id="PS50297">
    <property type="entry name" value="ANK_REP_REGION"/>
    <property type="match status" value="3"/>
</dbReference>
<feature type="repeat" description="ANK" evidence="3">
    <location>
        <begin position="691"/>
        <end position="725"/>
    </location>
</feature>
<keyword evidence="6" id="KW-1185">Reference proteome</keyword>
<feature type="compositionally biased region" description="Polar residues" evidence="4">
    <location>
        <begin position="1234"/>
        <end position="1247"/>
    </location>
</feature>
<feature type="repeat" description="ANK" evidence="3">
    <location>
        <begin position="467"/>
        <end position="488"/>
    </location>
</feature>
<feature type="repeat" description="ANK" evidence="3">
    <location>
        <begin position="846"/>
        <end position="878"/>
    </location>
</feature>
<sequence length="1388" mass="146187">MSEESLMASPGSRSSGPKTSEHKEGELGSTDTAHKGLNNEASVPGAAVPESAVPTTPTPTPTPPPGVPPVPPLQPREEARRTLTYAWGNMQRDEYAEFVAQLENVPTGYEDTWLLESDLKTILHHACSAGDPKYVSYLLDHGYSISAVDIQANTPLHDAATALDDQSAARLQLILEHLGYGHPTARALNRQGEAPLHSAIACENLENVKKFVELSDCSLLDLELRTFLHRAARNQGDEFTSHVLEHVKAQVAASKDIAKHYKALLCSEDLSGYLPAHYAATRGLQNSGIKILQETIAQARMSGGNTGVSNVLQHMGGAGNTILNCATKGKCRPLLEEAVKIYAQHCQAGFSIQDEQGRAPIHNAAGYVSADLFAKILHNTNTQAFDKHTQDGANLLSLVMQDKADRTRRQGKIKLCLDVPEIAQWINTPGLNGMVPLCEMYLEGNSVEYITDLIKSDKVDVDSRCTDGRSVIHIAAERGDVKVLEALLLNRKNAKGDAKFPVSEGQCTPAVHVLQTRSDDDATLEVIKRLIPQEPSLEDVALHAARSGNYRVLRYVTDCTQGHGGIDVNRELRDAKGNVVSICGELLRNGHINIVSKLVETQGARLEGIDSQCALSSAIQGNCFTNNRGNIAGYNWFERAYAQLMALFTGLTDMVLKIFNEGIAIERGIKLLLQNGAEIRGYEVEQTALGDDDTPLIFAIKHAQPNTILVRFLIRNGADVNCRDSSGNTALHAAVELLKFPEKQKCAQEFVDLLCARGASARQRNAQGHTPLHMAAAYRSIPAFESILRSNKLSALERSSVDGSSALHVAMKSGVGESDIMRMLKSCQQILAPVELAQMLSTHDSSGNTLMHVAAELDFKDVVAFGLDNGAQMSIKNAEGKLAHELAPPSGHIAGGKLASKMATQVNSEGGARSYSTVKVDPLGRTSRARRNVRTPAPKAGSIAGRIPAAAAGGAANDDNKNRGTGPSGPGSTGSPSQGGSGVPGAYGPDAKAASAYGAHAQDIQQPSAPGLDTPGNAAVCPDGHGHPTTHPLNNATAPTAPHPDTSADSTPPPYASIFGILTTDTEDTAYTRPVTLYPKIGGSGSPTPAAAGTAAQDVQRALHTDAALDEREEQERGYDRTQYNIEEALESAIDALGVDSLSGLVGMFSSAAQQLEQCKDGKQQPLKAAAEVAGSETLADAAKRLLSALGSITAASDQEKTGRAADQRAAEAAESGVASDAQQQAHGASSQSTGQKQQDGTTQEQGTAEMAAPATTEQVVIGGLSRLAAAAQSSLRAHSGTTAEGKQEQKTKATAASSALNATGTAAGKAKSGVASDAPQQAHGAASQSTGQKPKDAKLSTEVEGAVKVLADSINQAENDMAAASSTSQQPAGKQPPAPTKHLSRGW</sequence>
<dbReference type="HOGENOM" id="CLU_255165_0_0_5"/>
<dbReference type="eggNOG" id="COG0666">
    <property type="taxonomic scope" value="Bacteria"/>
</dbReference>
<feature type="repeat" description="ANK" evidence="3">
    <location>
        <begin position="118"/>
        <end position="150"/>
    </location>
</feature>
<evidence type="ECO:0000313" key="5">
    <source>
        <dbReference type="EMBL" id="ACM49378.1"/>
    </source>
</evidence>
<evidence type="ECO:0000256" key="4">
    <source>
        <dbReference type="SAM" id="MobiDB-lite"/>
    </source>
</evidence>